<reference evidence="1" key="1">
    <citation type="submission" date="2019-08" db="EMBL/GenBank/DDBJ databases">
        <authorList>
            <person name="Kucharzyk K."/>
            <person name="Murdoch R.W."/>
            <person name="Higgins S."/>
            <person name="Loffler F."/>
        </authorList>
    </citation>
    <scope>NUCLEOTIDE SEQUENCE</scope>
</reference>
<evidence type="ECO:0000313" key="1">
    <source>
        <dbReference type="EMBL" id="MPN61987.1"/>
    </source>
</evidence>
<comment type="caution">
    <text evidence="1">The sequence shown here is derived from an EMBL/GenBank/DDBJ whole genome shotgun (WGS) entry which is preliminary data.</text>
</comment>
<dbReference type="AlphaFoldDB" id="A0A645JF40"/>
<organism evidence="1">
    <name type="scientific">bioreactor metagenome</name>
    <dbReference type="NCBI Taxonomy" id="1076179"/>
    <lineage>
        <taxon>unclassified sequences</taxon>
        <taxon>metagenomes</taxon>
        <taxon>ecological metagenomes</taxon>
    </lineage>
</organism>
<proteinExistence type="predicted"/>
<dbReference type="EMBL" id="VSSQ01139358">
    <property type="protein sequence ID" value="MPN61987.1"/>
    <property type="molecule type" value="Genomic_DNA"/>
</dbReference>
<protein>
    <submittedName>
        <fullName evidence="1">Uncharacterized protein</fullName>
    </submittedName>
</protein>
<name>A0A645JF40_9ZZZZ</name>
<sequence length="99" mass="11279">MRIDYVPLRPAYRAEQDGVSAFQSLQRFFRQGGVESVDRAAADRDIFKCEIMTKQHPDFLQNFHSLFGDFGADPVSFDHGDFFIHVIPSLEGNLKGRPC</sequence>
<accession>A0A645JF40</accession>
<gene>
    <name evidence="1" type="ORF">SDC9_209733</name>
</gene>